<dbReference type="Proteomes" id="UP001596191">
    <property type="component" value="Unassembled WGS sequence"/>
</dbReference>
<sequence length="393" mass="41509">MQISKRAQAVQPSATFATAQKADALQATGVDVINLCIGQPDFPTPTNIKDATVAAIRADQVDGYTATPGITPLRQAVIDHIVMPQGETTFTADQVVVTTGAKMALYALFQAILDPGDDVLIPAPYWVSYGEQVRLAGGRPIEIAPTSSFKVTPDQLATALTPSTKAVVLNSPQNPSGVVYTQAELKAIGAWAVDHDLLVIADEIYGELLYDGNTPAPSMLGIDPAITANVVVINGVSKTYAMTGWRIGFLIGQPAVVGAVNKVLSHMTGNTAAVSQAAALGALTGDQSAVTTMRAAFKDRLDTIYPLLMAIPGFELPLKPQGAFYLFPEVTQAMAQKHCATSAEFADLLLNEAHVAVVAGEAFGLANHIRLSYATDLATLKQAMQRINTFMQD</sequence>
<evidence type="ECO:0000313" key="9">
    <source>
        <dbReference type="Proteomes" id="UP001596191"/>
    </source>
</evidence>
<reference evidence="9" key="1">
    <citation type="journal article" date="2019" name="Int. J. Syst. Evol. Microbiol.">
        <title>The Global Catalogue of Microorganisms (GCM) 10K type strain sequencing project: providing services to taxonomists for standard genome sequencing and annotation.</title>
        <authorList>
            <consortium name="The Broad Institute Genomics Platform"/>
            <consortium name="The Broad Institute Genome Sequencing Center for Infectious Disease"/>
            <person name="Wu L."/>
            <person name="Ma J."/>
        </authorList>
    </citation>
    <scope>NUCLEOTIDE SEQUENCE [LARGE SCALE GENOMIC DNA]</scope>
    <source>
        <strain evidence="9">CCM 8907</strain>
    </source>
</reference>
<keyword evidence="4 6" id="KW-0808">Transferase</keyword>
<dbReference type="InterPro" id="IPR004839">
    <property type="entry name" value="Aminotransferase_I/II_large"/>
</dbReference>
<dbReference type="InterPro" id="IPR050596">
    <property type="entry name" value="AspAT/PAT-like"/>
</dbReference>
<comment type="caution">
    <text evidence="8">The sequence shown here is derived from an EMBL/GenBank/DDBJ whole genome shotgun (WGS) entry which is preliminary data.</text>
</comment>
<evidence type="ECO:0000256" key="6">
    <source>
        <dbReference type="RuleBase" id="RU000481"/>
    </source>
</evidence>
<comment type="similarity">
    <text evidence="2 6">Belongs to the class-I pyridoxal-phosphate-dependent aminotransferase family.</text>
</comment>
<keyword evidence="3 6" id="KW-0032">Aminotransferase</keyword>
<dbReference type="PRINTS" id="PR00753">
    <property type="entry name" value="ACCSYNTHASE"/>
</dbReference>
<dbReference type="InterPro" id="IPR015424">
    <property type="entry name" value="PyrdxlP-dep_Trfase"/>
</dbReference>
<evidence type="ECO:0000256" key="5">
    <source>
        <dbReference type="ARBA" id="ARBA00022898"/>
    </source>
</evidence>
<evidence type="ECO:0000256" key="4">
    <source>
        <dbReference type="ARBA" id="ARBA00022679"/>
    </source>
</evidence>
<feature type="domain" description="Aminotransferase class I/classII large" evidence="7">
    <location>
        <begin position="31"/>
        <end position="387"/>
    </location>
</feature>
<protein>
    <recommendedName>
        <fullName evidence="6">Aminotransferase</fullName>
        <ecNumber evidence="6">2.6.1.-</ecNumber>
    </recommendedName>
</protein>
<proteinExistence type="inferred from homology"/>
<dbReference type="RefSeq" id="WP_125640949.1">
    <property type="nucleotide sequence ID" value="NZ_JBHSSJ010000005.1"/>
</dbReference>
<dbReference type="Gene3D" id="3.90.1150.10">
    <property type="entry name" value="Aspartate Aminotransferase, domain 1"/>
    <property type="match status" value="1"/>
</dbReference>
<dbReference type="Pfam" id="PF00155">
    <property type="entry name" value="Aminotran_1_2"/>
    <property type="match status" value="1"/>
</dbReference>
<dbReference type="PANTHER" id="PTHR46383:SF1">
    <property type="entry name" value="ASPARTATE AMINOTRANSFERASE"/>
    <property type="match status" value="1"/>
</dbReference>
<dbReference type="GO" id="GO:0008483">
    <property type="term" value="F:transaminase activity"/>
    <property type="evidence" value="ECO:0007669"/>
    <property type="project" value="UniProtKB-KW"/>
</dbReference>
<evidence type="ECO:0000256" key="2">
    <source>
        <dbReference type="ARBA" id="ARBA00007441"/>
    </source>
</evidence>
<evidence type="ECO:0000259" key="7">
    <source>
        <dbReference type="Pfam" id="PF00155"/>
    </source>
</evidence>
<keyword evidence="9" id="KW-1185">Reference proteome</keyword>
<dbReference type="InterPro" id="IPR015422">
    <property type="entry name" value="PyrdxlP-dep_Trfase_small"/>
</dbReference>
<dbReference type="PANTHER" id="PTHR46383">
    <property type="entry name" value="ASPARTATE AMINOTRANSFERASE"/>
    <property type="match status" value="1"/>
</dbReference>
<evidence type="ECO:0000256" key="3">
    <source>
        <dbReference type="ARBA" id="ARBA00022576"/>
    </source>
</evidence>
<comment type="cofactor">
    <cofactor evidence="1 6">
        <name>pyridoxal 5'-phosphate</name>
        <dbReference type="ChEBI" id="CHEBI:597326"/>
    </cofactor>
</comment>
<evidence type="ECO:0000313" key="8">
    <source>
        <dbReference type="EMBL" id="MFC6274997.1"/>
    </source>
</evidence>
<dbReference type="EMBL" id="JBHSSJ010000005">
    <property type="protein sequence ID" value="MFC6274997.1"/>
    <property type="molecule type" value="Genomic_DNA"/>
</dbReference>
<organism evidence="8 9">
    <name type="scientific">Levilactobacillus tangyuanensis</name>
    <dbReference type="NCBI Taxonomy" id="2486021"/>
    <lineage>
        <taxon>Bacteria</taxon>
        <taxon>Bacillati</taxon>
        <taxon>Bacillota</taxon>
        <taxon>Bacilli</taxon>
        <taxon>Lactobacillales</taxon>
        <taxon>Lactobacillaceae</taxon>
        <taxon>Levilactobacillus</taxon>
    </lineage>
</organism>
<dbReference type="Gene3D" id="3.40.640.10">
    <property type="entry name" value="Type I PLP-dependent aspartate aminotransferase-like (Major domain)"/>
    <property type="match status" value="1"/>
</dbReference>
<evidence type="ECO:0000256" key="1">
    <source>
        <dbReference type="ARBA" id="ARBA00001933"/>
    </source>
</evidence>
<name>A0ABW1TMP7_9LACO</name>
<accession>A0ABW1TMP7</accession>
<dbReference type="PROSITE" id="PS00105">
    <property type="entry name" value="AA_TRANSFER_CLASS_1"/>
    <property type="match status" value="1"/>
</dbReference>
<dbReference type="CDD" id="cd00609">
    <property type="entry name" value="AAT_like"/>
    <property type="match status" value="1"/>
</dbReference>
<dbReference type="InterPro" id="IPR004838">
    <property type="entry name" value="NHTrfase_class1_PyrdxlP-BS"/>
</dbReference>
<keyword evidence="5" id="KW-0663">Pyridoxal phosphate</keyword>
<gene>
    <name evidence="8" type="ORF">ACFQET_05655</name>
</gene>
<dbReference type="InterPro" id="IPR015421">
    <property type="entry name" value="PyrdxlP-dep_Trfase_major"/>
</dbReference>
<dbReference type="SUPFAM" id="SSF53383">
    <property type="entry name" value="PLP-dependent transferases"/>
    <property type="match status" value="1"/>
</dbReference>
<dbReference type="EC" id="2.6.1.-" evidence="6"/>